<dbReference type="AlphaFoldDB" id="A0AA39UMR2"/>
<comment type="caution">
    <text evidence="2">The sequence shown here is derived from an EMBL/GenBank/DDBJ whole genome shotgun (WGS) entry which is preliminary data.</text>
</comment>
<evidence type="ECO:0000256" key="1">
    <source>
        <dbReference type="ARBA" id="ARBA00005564"/>
    </source>
</evidence>
<comment type="similarity">
    <text evidence="1">Belongs to the cycloisomerase 2 family.</text>
</comment>
<dbReference type="EMBL" id="JAUEPU010000017">
    <property type="protein sequence ID" value="KAK0495747.1"/>
    <property type="molecule type" value="Genomic_DNA"/>
</dbReference>
<keyword evidence="3" id="KW-1185">Reference proteome</keyword>
<dbReference type="PANTHER" id="PTHR30344:SF4">
    <property type="entry name" value="CYCLASE, PUTATIVE (AFU_ORTHOLOGUE AFUA_6G11580)-RELATED"/>
    <property type="match status" value="1"/>
</dbReference>
<proteinExistence type="inferred from homology"/>
<dbReference type="Proteomes" id="UP001175228">
    <property type="component" value="Unassembled WGS sequence"/>
</dbReference>
<dbReference type="PANTHER" id="PTHR30344">
    <property type="entry name" value="6-PHOSPHOGLUCONOLACTONASE-RELATED"/>
    <property type="match status" value="1"/>
</dbReference>
<dbReference type="SUPFAM" id="SSF75011">
    <property type="entry name" value="3-carboxy-cis,cis-mucoante lactonizing enzyme"/>
    <property type="match status" value="1"/>
</dbReference>
<dbReference type="Pfam" id="PF10282">
    <property type="entry name" value="Lactonase"/>
    <property type="match status" value="1"/>
</dbReference>
<name>A0AA39UMR2_9AGAR</name>
<dbReference type="Gene3D" id="2.130.10.10">
    <property type="entry name" value="YVTN repeat-like/Quinoprotein amine dehydrogenase"/>
    <property type="match status" value="1"/>
</dbReference>
<gene>
    <name evidence="2" type="ORF">EDD18DRAFT_1075208</name>
</gene>
<dbReference type="InterPro" id="IPR015943">
    <property type="entry name" value="WD40/YVTN_repeat-like_dom_sf"/>
</dbReference>
<evidence type="ECO:0000313" key="2">
    <source>
        <dbReference type="EMBL" id="KAK0495747.1"/>
    </source>
</evidence>
<dbReference type="GO" id="GO:0017057">
    <property type="term" value="F:6-phosphogluconolactonase activity"/>
    <property type="evidence" value="ECO:0007669"/>
    <property type="project" value="TreeGrafter"/>
</dbReference>
<sequence>SLRSLSSSSSFSPLNRSLRLLRTVPAVGPQQYIVQTPQAVYTTTWATPPALHAWALPSLAHIGSTPITATSSYITVLNSHTYSMGGLTGEIHLLDPATGKWKRKIQEVLFVESGKLGEADKTRKALRYGSHAIEFTADGNYGFVPVLGTEEIHVFKRGSNGTLERVAKAKGHAGDGPRHVKVHPNGEVVYCVTEHSTFILDVYTFNTTPIPSLKLVSSQPLFASGSAHSYRGDTLLLAPSANQIFATTRGATHLDPGYISVFSLSSSGLFSGQVEYYETPTSGGKAHAIDLLSKTSPAVDQDSAESVWIVLTDDDPCTQTAVRILEWDGWGIGGIREVASYAGTEMQGGSHAIFLRVHADDEEVVRHDEL</sequence>
<feature type="non-terminal residue" evidence="2">
    <location>
        <position position="370"/>
    </location>
</feature>
<protein>
    <submittedName>
        <fullName evidence="2">Lactonase, 7-bladed beta-propeller-domain-containing protein</fullName>
    </submittedName>
</protein>
<accession>A0AA39UMR2</accession>
<dbReference type="InterPro" id="IPR019405">
    <property type="entry name" value="Lactonase_7-beta_prop"/>
</dbReference>
<evidence type="ECO:0000313" key="3">
    <source>
        <dbReference type="Proteomes" id="UP001175228"/>
    </source>
</evidence>
<organism evidence="2 3">
    <name type="scientific">Armillaria luteobubalina</name>
    <dbReference type="NCBI Taxonomy" id="153913"/>
    <lineage>
        <taxon>Eukaryota</taxon>
        <taxon>Fungi</taxon>
        <taxon>Dikarya</taxon>
        <taxon>Basidiomycota</taxon>
        <taxon>Agaricomycotina</taxon>
        <taxon>Agaricomycetes</taxon>
        <taxon>Agaricomycetidae</taxon>
        <taxon>Agaricales</taxon>
        <taxon>Marasmiineae</taxon>
        <taxon>Physalacriaceae</taxon>
        <taxon>Armillaria</taxon>
    </lineage>
</organism>
<reference evidence="2" key="1">
    <citation type="submission" date="2023-06" db="EMBL/GenBank/DDBJ databases">
        <authorList>
            <consortium name="Lawrence Berkeley National Laboratory"/>
            <person name="Ahrendt S."/>
            <person name="Sahu N."/>
            <person name="Indic B."/>
            <person name="Wong-Bajracharya J."/>
            <person name="Merenyi Z."/>
            <person name="Ke H.-M."/>
            <person name="Monk M."/>
            <person name="Kocsube S."/>
            <person name="Drula E."/>
            <person name="Lipzen A."/>
            <person name="Balint B."/>
            <person name="Henrissat B."/>
            <person name="Andreopoulos B."/>
            <person name="Martin F.M."/>
            <person name="Harder C.B."/>
            <person name="Rigling D."/>
            <person name="Ford K.L."/>
            <person name="Foster G.D."/>
            <person name="Pangilinan J."/>
            <person name="Papanicolaou A."/>
            <person name="Barry K."/>
            <person name="LaButti K."/>
            <person name="Viragh M."/>
            <person name="Koriabine M."/>
            <person name="Yan M."/>
            <person name="Riley R."/>
            <person name="Champramary S."/>
            <person name="Plett K.L."/>
            <person name="Tsai I.J."/>
            <person name="Slot J."/>
            <person name="Sipos G."/>
            <person name="Plett J."/>
            <person name="Nagy L.G."/>
            <person name="Grigoriev I.V."/>
        </authorList>
    </citation>
    <scope>NUCLEOTIDE SEQUENCE</scope>
    <source>
        <strain evidence="2">HWK02</strain>
    </source>
</reference>
<dbReference type="InterPro" id="IPR050282">
    <property type="entry name" value="Cycloisomerase_2"/>
</dbReference>